<evidence type="ECO:0000313" key="1">
    <source>
        <dbReference type="EMBL" id="CAG8768653.1"/>
    </source>
</evidence>
<protein>
    <submittedName>
        <fullName evidence="1">5225_t:CDS:1</fullName>
    </submittedName>
</protein>
<comment type="caution">
    <text evidence="1">The sequence shown here is derived from an EMBL/GenBank/DDBJ whole genome shotgun (WGS) entry which is preliminary data.</text>
</comment>
<reference evidence="1" key="1">
    <citation type="submission" date="2021-06" db="EMBL/GenBank/DDBJ databases">
        <authorList>
            <person name="Kallberg Y."/>
            <person name="Tangrot J."/>
            <person name="Rosling A."/>
        </authorList>
    </citation>
    <scope>NUCLEOTIDE SEQUENCE</scope>
    <source>
        <strain evidence="1">UK204</strain>
    </source>
</reference>
<sequence>KPVDGIMYMINSTKVADFVVPKGRMKKYGYNLMTTVEIFSIGAN</sequence>
<dbReference type="AlphaFoldDB" id="A0A9N9J9R2"/>
<accession>A0A9N9J9R2</accession>
<proteinExistence type="predicted"/>
<organism evidence="1 2">
    <name type="scientific">Funneliformis caledonium</name>
    <dbReference type="NCBI Taxonomy" id="1117310"/>
    <lineage>
        <taxon>Eukaryota</taxon>
        <taxon>Fungi</taxon>
        <taxon>Fungi incertae sedis</taxon>
        <taxon>Mucoromycota</taxon>
        <taxon>Glomeromycotina</taxon>
        <taxon>Glomeromycetes</taxon>
        <taxon>Glomerales</taxon>
        <taxon>Glomeraceae</taxon>
        <taxon>Funneliformis</taxon>
    </lineage>
</organism>
<dbReference type="Proteomes" id="UP000789570">
    <property type="component" value="Unassembled WGS sequence"/>
</dbReference>
<keyword evidence="2" id="KW-1185">Reference proteome</keyword>
<feature type="non-terminal residue" evidence="1">
    <location>
        <position position="44"/>
    </location>
</feature>
<name>A0A9N9J9R2_9GLOM</name>
<gene>
    <name evidence="1" type="ORF">FCALED_LOCUS17390</name>
</gene>
<feature type="non-terminal residue" evidence="1">
    <location>
        <position position="1"/>
    </location>
</feature>
<dbReference type="EMBL" id="CAJVPQ010026370">
    <property type="protein sequence ID" value="CAG8768653.1"/>
    <property type="molecule type" value="Genomic_DNA"/>
</dbReference>
<evidence type="ECO:0000313" key="2">
    <source>
        <dbReference type="Proteomes" id="UP000789570"/>
    </source>
</evidence>